<dbReference type="AlphaFoldDB" id="A0A084UAB5"/>
<sequence length="1126" mass="120320">MTSDQGNHEKIRFSRKEMPRYEQYPSVEAARGGAPACLRRPIRVRRWLVVPVLALLALVVVILGGIWLVGVDAIGNERLRAQAEQALTRLAGVDVDVELGRLHLGLGRRSLFALEISDVRINLAQTGEQLARADNLRIGLKAVPMLSGQLELGAVTLVDAELAPFFLPQLGQEGMGPPQGALSPQEVEAAVFGAVQRAFAITDNSGLRQLVLRNVGLRLRDKGELSDLTINQLDLLRVSEDEITFAGEAQFRERVASYEGSALRGENATAIEDLELKVTSDVPEDPLPAPGGGLQSVGSYSFVLSGNSEGPGDGSGRTGAELLLDAQINDIAVRFDDDAIKVDQVRVRTGFSGTADKFTLGALEFDMGRSQVNLLGTFGPEGADSSRYAFELVSRESRLAPVDSPEAALPFGARIAGTLDVAESVLQADSINIRTTNGELVARSALDFERGSSPGISFSLDVANMATSHVKQLWPWFSAPGARRWTLENVFGGVMQSGRISLEVPPGRLGNGVPLGPDEVSGHFELEGARFDIAGEIPPVRNGTGSVSFAGTDVEVALSSGVIYTGSGRTVQVAEGALAIRSAHLTPRIGDLDIKVDGEAAAVLELASYKPIDASRFHDLDPEALSGLVRGHVKARIPLQDGIDRDDLPWQVEFSFNDLDFAEPFQGQDIKNAKGSLRIQPDRAEVEAEAALNGMHAVISILEPLQESDLARKRDIVLKMDDAARAKHLPGLNDLVSGPIELDVKEPEAGVRDLVVDLSASRLQIPWIGWSKGKGIPATATFRMRDEDGRITLSDFRLKGESFNIFGNVSIDDGSLVDADFSQVRLTRQDDFRARVVKEGAGYRVTVRGKAMDARALVKKLIAPSKAAGEGGGSSKGKRVAVDAKLDLVHGFKGEAVSSLDAQYRVSASGIATGSVRASHSGGGAFHITKTAEQQQHQLSVASGNAGALARFLDLYGNMQGGQLAVSLAGQNLDALAGQVNVENFWIVNEPRMESLVAATDGAAKADVDSSRLSFERGAARVAINGSRLDIADGVLRGSLIGSTFQGAYNEKADMVEITGTFMPFYGLNRIFGELPVIGQILGNGRDRGLIGITYKLSGKASDPELFINPISAIAPGIFRQIFEYR</sequence>
<accession>A0A084UAB5</accession>
<protein>
    <submittedName>
        <fullName evidence="2">Uncharacterized protein</fullName>
    </submittedName>
</protein>
<dbReference type="EMBL" id="JMQM01000001">
    <property type="protein sequence ID" value="KFB09901.1"/>
    <property type="molecule type" value="Genomic_DNA"/>
</dbReference>
<name>A0A084UAB5_9HYPH</name>
<evidence type="ECO:0000256" key="1">
    <source>
        <dbReference type="SAM" id="Phobius"/>
    </source>
</evidence>
<gene>
    <name evidence="2" type="ORF">EL18_00924</name>
</gene>
<reference evidence="2 3" key="1">
    <citation type="submission" date="2014-05" db="EMBL/GenBank/DDBJ databases">
        <title>Draft Genome Sequence of Nitratireductor basaltis Strain UMTGB225, A Marine Bacterium Isolated from Green Barrel Tunicate.</title>
        <authorList>
            <person name="Gan H.Y."/>
        </authorList>
    </citation>
    <scope>NUCLEOTIDE SEQUENCE [LARGE SCALE GENOMIC DNA]</scope>
    <source>
        <strain evidence="2 3">UMTGB225</strain>
    </source>
</reference>
<keyword evidence="3" id="KW-1185">Reference proteome</keyword>
<comment type="caution">
    <text evidence="2">The sequence shown here is derived from an EMBL/GenBank/DDBJ whole genome shotgun (WGS) entry which is preliminary data.</text>
</comment>
<keyword evidence="1" id="KW-0472">Membrane</keyword>
<dbReference type="STRING" id="472175.EL18_00924"/>
<feature type="transmembrane region" description="Helical" evidence="1">
    <location>
        <begin position="48"/>
        <end position="70"/>
    </location>
</feature>
<dbReference type="OrthoDB" id="7161641at2"/>
<evidence type="ECO:0000313" key="2">
    <source>
        <dbReference type="EMBL" id="KFB09901.1"/>
    </source>
</evidence>
<keyword evidence="1" id="KW-0812">Transmembrane</keyword>
<dbReference type="eggNOG" id="COG3164">
    <property type="taxonomic scope" value="Bacteria"/>
</dbReference>
<evidence type="ECO:0000313" key="3">
    <source>
        <dbReference type="Proteomes" id="UP000053675"/>
    </source>
</evidence>
<organism evidence="2 3">
    <name type="scientific">Nitratireductor basaltis</name>
    <dbReference type="NCBI Taxonomy" id="472175"/>
    <lineage>
        <taxon>Bacteria</taxon>
        <taxon>Pseudomonadati</taxon>
        <taxon>Pseudomonadota</taxon>
        <taxon>Alphaproteobacteria</taxon>
        <taxon>Hyphomicrobiales</taxon>
        <taxon>Phyllobacteriaceae</taxon>
        <taxon>Nitratireductor</taxon>
    </lineage>
</organism>
<dbReference type="Proteomes" id="UP000053675">
    <property type="component" value="Unassembled WGS sequence"/>
</dbReference>
<keyword evidence="1" id="KW-1133">Transmembrane helix</keyword>
<dbReference type="PATRIC" id="fig|472175.3.peg.935"/>
<dbReference type="RefSeq" id="WP_036480212.1">
    <property type="nucleotide sequence ID" value="NZ_JMQM01000001.1"/>
</dbReference>
<proteinExistence type="predicted"/>